<dbReference type="AlphaFoldDB" id="B9RAM2"/>
<evidence type="ECO:0000256" key="1">
    <source>
        <dbReference type="SAM" id="MobiDB-lite"/>
    </source>
</evidence>
<organism evidence="2 3">
    <name type="scientific">Ricinus communis</name>
    <name type="common">Castor bean</name>
    <dbReference type="NCBI Taxonomy" id="3988"/>
    <lineage>
        <taxon>Eukaryota</taxon>
        <taxon>Viridiplantae</taxon>
        <taxon>Streptophyta</taxon>
        <taxon>Embryophyta</taxon>
        <taxon>Tracheophyta</taxon>
        <taxon>Spermatophyta</taxon>
        <taxon>Magnoliopsida</taxon>
        <taxon>eudicotyledons</taxon>
        <taxon>Gunneridae</taxon>
        <taxon>Pentapetalae</taxon>
        <taxon>rosids</taxon>
        <taxon>fabids</taxon>
        <taxon>Malpighiales</taxon>
        <taxon>Euphorbiaceae</taxon>
        <taxon>Acalyphoideae</taxon>
        <taxon>Acalypheae</taxon>
        <taxon>Ricinus</taxon>
    </lineage>
</organism>
<keyword evidence="3" id="KW-1185">Reference proteome</keyword>
<name>B9RAM2_RICCO</name>
<dbReference type="Proteomes" id="UP000008311">
    <property type="component" value="Unassembled WGS sequence"/>
</dbReference>
<sequence length="121" mass="12814">MFGRVRAASSSLDSLERPPSKIFKDDPLSIYETTLIKLKLGSQRDLNSPSPSEEAGEEMESDCSTITVSTSCVEQPIFSTSTIISETSQLLVTSLDGDAMAIDTDSSSASACQSTGTKAPK</sequence>
<proteinExistence type="predicted"/>
<gene>
    <name evidence="2" type="ORF">RCOM_1507320</name>
</gene>
<dbReference type="PANTHER" id="PTHR48238">
    <property type="entry name" value="BNACNNG09570D PROTEIN"/>
    <property type="match status" value="1"/>
</dbReference>
<reference evidence="3" key="1">
    <citation type="journal article" date="2010" name="Nat. Biotechnol.">
        <title>Draft genome sequence of the oilseed species Ricinus communis.</title>
        <authorList>
            <person name="Chan A.P."/>
            <person name="Crabtree J."/>
            <person name="Zhao Q."/>
            <person name="Lorenzi H."/>
            <person name="Orvis J."/>
            <person name="Puiu D."/>
            <person name="Melake-Berhan A."/>
            <person name="Jones K.M."/>
            <person name="Redman J."/>
            <person name="Chen G."/>
            <person name="Cahoon E.B."/>
            <person name="Gedil M."/>
            <person name="Stanke M."/>
            <person name="Haas B.J."/>
            <person name="Wortman J.R."/>
            <person name="Fraser-Liggett C.M."/>
            <person name="Ravel J."/>
            <person name="Rabinowicz P.D."/>
        </authorList>
    </citation>
    <scope>NUCLEOTIDE SEQUENCE [LARGE SCALE GENOMIC DNA]</scope>
    <source>
        <strain evidence="3">cv. Hale</strain>
    </source>
</reference>
<evidence type="ECO:0000313" key="2">
    <source>
        <dbReference type="EMBL" id="EEF51849.1"/>
    </source>
</evidence>
<evidence type="ECO:0000313" key="3">
    <source>
        <dbReference type="Proteomes" id="UP000008311"/>
    </source>
</evidence>
<feature type="region of interest" description="Disordered" evidence="1">
    <location>
        <begin position="1"/>
        <end position="21"/>
    </location>
</feature>
<dbReference type="InParanoid" id="B9RAM2"/>
<feature type="region of interest" description="Disordered" evidence="1">
    <location>
        <begin position="42"/>
        <end position="62"/>
    </location>
</feature>
<dbReference type="PANTHER" id="PTHR48238:SF1">
    <property type="entry name" value="(RAPE) HYPOTHETICAL PROTEIN"/>
    <property type="match status" value="1"/>
</dbReference>
<accession>B9RAM2</accession>
<dbReference type="FunCoup" id="B9RAM2">
    <property type="interactions" value="36"/>
</dbReference>
<dbReference type="EMBL" id="EQ973773">
    <property type="protein sequence ID" value="EEF51849.1"/>
    <property type="molecule type" value="Genomic_DNA"/>
</dbReference>
<protein>
    <submittedName>
        <fullName evidence="2">Uncharacterized protein</fullName>
    </submittedName>
</protein>